<dbReference type="PANTHER" id="PTHR45909">
    <property type="entry name" value="ADP-RIBOSYLATION FACTOR-RELATED PROTEIN 1"/>
    <property type="match status" value="1"/>
</dbReference>
<dbReference type="GO" id="GO:0005525">
    <property type="term" value="F:GTP binding"/>
    <property type="evidence" value="ECO:0007669"/>
    <property type="project" value="UniProtKB-KW"/>
</dbReference>
<keyword evidence="5" id="KW-0479">Metal-binding</keyword>
<dbReference type="Gene3D" id="3.40.50.300">
    <property type="entry name" value="P-loop containing nucleotide triphosphate hydrolases"/>
    <property type="match status" value="1"/>
</dbReference>
<evidence type="ECO:0000256" key="4">
    <source>
        <dbReference type="PIRSR" id="PIRSR606689-1"/>
    </source>
</evidence>
<dbReference type="GO" id="GO:0003924">
    <property type="term" value="F:GTPase activity"/>
    <property type="evidence" value="ECO:0007669"/>
    <property type="project" value="InterPro"/>
</dbReference>
<dbReference type="GO" id="GO:0046872">
    <property type="term" value="F:metal ion binding"/>
    <property type="evidence" value="ECO:0007669"/>
    <property type="project" value="UniProtKB-KW"/>
</dbReference>
<reference evidence="6" key="2">
    <citation type="submission" date="2022-01" db="EMBL/GenBank/DDBJ databases">
        <authorList>
            <person name="Hirooka S."/>
            <person name="Miyagishima S.Y."/>
        </authorList>
    </citation>
    <scope>NUCLEOTIDE SEQUENCE</scope>
    <source>
        <strain evidence="6">NBRC 102759</strain>
    </source>
</reference>
<dbReference type="SUPFAM" id="SSF52540">
    <property type="entry name" value="P-loop containing nucleoside triphosphate hydrolases"/>
    <property type="match status" value="1"/>
</dbReference>
<evidence type="ECO:0000313" key="7">
    <source>
        <dbReference type="Proteomes" id="UP001061958"/>
    </source>
</evidence>
<dbReference type="OrthoDB" id="414781at2759"/>
<reference evidence="6" key="1">
    <citation type="journal article" date="2022" name="Proc. Natl. Acad. Sci. U.S.A.">
        <title>Life cycle and functional genomics of the unicellular red alga Galdieria for elucidating algal and plant evolution and industrial use.</title>
        <authorList>
            <person name="Hirooka S."/>
            <person name="Itabashi T."/>
            <person name="Ichinose T.M."/>
            <person name="Onuma R."/>
            <person name="Fujiwara T."/>
            <person name="Yamashita S."/>
            <person name="Jong L.W."/>
            <person name="Tomita R."/>
            <person name="Iwane A.H."/>
            <person name="Miyagishima S.Y."/>
        </authorList>
    </citation>
    <scope>NUCLEOTIDE SEQUENCE</scope>
    <source>
        <strain evidence="6">NBRC 102759</strain>
    </source>
</reference>
<dbReference type="GO" id="GO:0005794">
    <property type="term" value="C:Golgi apparatus"/>
    <property type="evidence" value="ECO:0007669"/>
    <property type="project" value="TreeGrafter"/>
</dbReference>
<comment type="caution">
    <text evidence="6">The sequence shown here is derived from an EMBL/GenBank/DDBJ whole genome shotgun (WGS) entry which is preliminary data.</text>
</comment>
<dbReference type="Pfam" id="PF00025">
    <property type="entry name" value="Arf"/>
    <property type="match status" value="1"/>
</dbReference>
<keyword evidence="5" id="KW-0460">Magnesium</keyword>
<dbReference type="AlphaFoldDB" id="A0A9C7PW54"/>
<feature type="binding site" evidence="4">
    <location>
        <begin position="24"/>
        <end position="31"/>
    </location>
    <ligand>
        <name>GTP</name>
        <dbReference type="ChEBI" id="CHEBI:37565"/>
    </ligand>
</feature>
<dbReference type="GO" id="GO:0006886">
    <property type="term" value="P:intracellular protein transport"/>
    <property type="evidence" value="ECO:0007669"/>
    <property type="project" value="TreeGrafter"/>
</dbReference>
<accession>A0A9C7PW54</accession>
<evidence type="ECO:0000256" key="5">
    <source>
        <dbReference type="PIRSR" id="PIRSR606689-2"/>
    </source>
</evidence>
<dbReference type="InterPro" id="IPR006689">
    <property type="entry name" value="Small_GTPase_ARF/SAR"/>
</dbReference>
<evidence type="ECO:0000256" key="1">
    <source>
        <dbReference type="ARBA" id="ARBA00010290"/>
    </source>
</evidence>
<dbReference type="InterPro" id="IPR024156">
    <property type="entry name" value="Small_GTPase_ARF"/>
</dbReference>
<dbReference type="SMART" id="SM00177">
    <property type="entry name" value="ARF"/>
    <property type="match status" value="1"/>
</dbReference>
<feature type="binding site" evidence="5">
    <location>
        <position position="56"/>
    </location>
    <ligand>
        <name>Mg(2+)</name>
        <dbReference type="ChEBI" id="CHEBI:18420"/>
    </ligand>
</feature>
<dbReference type="EMBL" id="BQMJ01000020">
    <property type="protein sequence ID" value="GJQ10981.1"/>
    <property type="molecule type" value="Genomic_DNA"/>
</dbReference>
<dbReference type="GO" id="GO:0043001">
    <property type="term" value="P:Golgi to plasma membrane protein transport"/>
    <property type="evidence" value="ECO:0007669"/>
    <property type="project" value="TreeGrafter"/>
</dbReference>
<dbReference type="CDD" id="cd00878">
    <property type="entry name" value="Arf_Arl"/>
    <property type="match status" value="1"/>
</dbReference>
<evidence type="ECO:0000256" key="3">
    <source>
        <dbReference type="ARBA" id="ARBA00023134"/>
    </source>
</evidence>
<evidence type="ECO:0000313" key="6">
    <source>
        <dbReference type="EMBL" id="GJQ10981.1"/>
    </source>
</evidence>
<dbReference type="GO" id="GO:0034067">
    <property type="term" value="P:protein localization to Golgi apparatus"/>
    <property type="evidence" value="ECO:0007669"/>
    <property type="project" value="TreeGrafter"/>
</dbReference>
<dbReference type="FunFam" id="3.40.50.300:FF:001166">
    <property type="entry name" value="ADP-ribosylation factor D"/>
    <property type="match status" value="1"/>
</dbReference>
<dbReference type="Proteomes" id="UP001061958">
    <property type="component" value="Unassembled WGS sequence"/>
</dbReference>
<dbReference type="InterPro" id="IPR027417">
    <property type="entry name" value="P-loop_NTPase"/>
</dbReference>
<dbReference type="PROSITE" id="PS51417">
    <property type="entry name" value="ARF"/>
    <property type="match status" value="1"/>
</dbReference>
<keyword evidence="3 4" id="KW-0342">GTP-binding</keyword>
<dbReference type="InterPro" id="IPR005225">
    <property type="entry name" value="Small_GTP-bd"/>
</dbReference>
<protein>
    <recommendedName>
        <fullName evidence="8">ADP-ribosylation factor</fullName>
    </recommendedName>
</protein>
<dbReference type="PANTHER" id="PTHR45909:SF1">
    <property type="entry name" value="ADP-RIBOSYLATION FACTOR-RELATED PROTEIN 1"/>
    <property type="match status" value="1"/>
</dbReference>
<evidence type="ECO:0008006" key="8">
    <source>
        <dbReference type="Google" id="ProtNLM"/>
    </source>
</evidence>
<organism evidence="6 7">
    <name type="scientific">Galdieria partita</name>
    <dbReference type="NCBI Taxonomy" id="83374"/>
    <lineage>
        <taxon>Eukaryota</taxon>
        <taxon>Rhodophyta</taxon>
        <taxon>Bangiophyceae</taxon>
        <taxon>Galdieriales</taxon>
        <taxon>Galdieriaceae</taxon>
        <taxon>Galdieria</taxon>
    </lineage>
</organism>
<sequence>MFSLLDAAWKQLYKVQQHTTILLGPSSVGKTTILERLKILFAETDNPKELPKIRPTVGLNVANLKVANTYFLIWDFGGKESLRPIWEKYVNDAETVIYVVDSSSEETVKEAKKLLNELLERTDLLKVPFLIYINKQDLPGALTLLEVVDKLDLPMEVDRLRWFQNCSAVQGYGVKEGFEWLERHVATKPQTLCSENMKKIAKPEPSYLRE</sequence>
<evidence type="ECO:0000256" key="2">
    <source>
        <dbReference type="ARBA" id="ARBA00022741"/>
    </source>
</evidence>
<keyword evidence="7" id="KW-1185">Reference proteome</keyword>
<feature type="binding site" evidence="4">
    <location>
        <position position="78"/>
    </location>
    <ligand>
        <name>GTP</name>
        <dbReference type="ChEBI" id="CHEBI:37565"/>
    </ligand>
</feature>
<feature type="binding site" evidence="4">
    <location>
        <begin position="134"/>
        <end position="137"/>
    </location>
    <ligand>
        <name>GTP</name>
        <dbReference type="ChEBI" id="CHEBI:37565"/>
    </ligand>
</feature>
<gene>
    <name evidence="6" type="ORF">GpartN1_g2772.t1</name>
</gene>
<dbReference type="PRINTS" id="PR00449">
    <property type="entry name" value="RASTRNSFRMNG"/>
</dbReference>
<comment type="similarity">
    <text evidence="1">Belongs to the small GTPase superfamily. Arf family.</text>
</comment>
<dbReference type="NCBIfam" id="TIGR00231">
    <property type="entry name" value="small_GTP"/>
    <property type="match status" value="1"/>
</dbReference>
<proteinExistence type="inferred from homology"/>
<name>A0A9C7PW54_9RHOD</name>
<feature type="binding site" evidence="5">
    <location>
        <position position="31"/>
    </location>
    <ligand>
        <name>Mg(2+)</name>
        <dbReference type="ChEBI" id="CHEBI:18420"/>
    </ligand>
</feature>
<dbReference type="SMART" id="SM00178">
    <property type="entry name" value="SAR"/>
    <property type="match status" value="1"/>
</dbReference>
<keyword evidence="2 4" id="KW-0547">Nucleotide-binding</keyword>